<evidence type="ECO:0000256" key="1">
    <source>
        <dbReference type="ARBA" id="ARBA00011076"/>
    </source>
</evidence>
<comment type="subunit">
    <text evidence="2">Homotetramer.</text>
</comment>
<evidence type="ECO:0000256" key="3">
    <source>
        <dbReference type="ARBA" id="ARBA00012918"/>
    </source>
</evidence>
<dbReference type="InterPro" id="IPR002645">
    <property type="entry name" value="STAS_dom"/>
</dbReference>
<name>A0A427Y4H9_9TREE</name>
<dbReference type="Pfam" id="PF04960">
    <property type="entry name" value="Glutaminase"/>
    <property type="match status" value="1"/>
</dbReference>
<reference evidence="7 8" key="1">
    <citation type="submission" date="2018-11" db="EMBL/GenBank/DDBJ databases">
        <title>Genome sequence of Apiotrichum porosum DSM 27194.</title>
        <authorList>
            <person name="Aliyu H."/>
            <person name="Gorte O."/>
            <person name="Ochsenreither K."/>
        </authorList>
    </citation>
    <scope>NUCLEOTIDE SEQUENCE [LARGE SCALE GENOMIC DNA]</scope>
    <source>
        <strain evidence="7 8">DSM 27194</strain>
    </source>
</reference>
<dbReference type="Gene3D" id="3.30.750.24">
    <property type="entry name" value="STAS domain"/>
    <property type="match status" value="1"/>
</dbReference>
<dbReference type="EC" id="3.5.1.2" evidence="3"/>
<evidence type="ECO:0000259" key="6">
    <source>
        <dbReference type="PROSITE" id="PS50801"/>
    </source>
</evidence>
<gene>
    <name evidence="7" type="ORF">EHS24_004199</name>
</gene>
<dbReference type="GO" id="GO:0006537">
    <property type="term" value="P:glutamate biosynthetic process"/>
    <property type="evidence" value="ECO:0007669"/>
    <property type="project" value="TreeGrafter"/>
</dbReference>
<dbReference type="AlphaFoldDB" id="A0A427Y4H9"/>
<dbReference type="Gene3D" id="3.40.710.10">
    <property type="entry name" value="DD-peptidase/beta-lactamase superfamily"/>
    <property type="match status" value="1"/>
</dbReference>
<dbReference type="PANTHER" id="PTHR12544:SF29">
    <property type="entry name" value="GLUTAMINASE"/>
    <property type="match status" value="1"/>
</dbReference>
<dbReference type="OrthoDB" id="9995210at2759"/>
<protein>
    <recommendedName>
        <fullName evidence="3">glutaminase</fullName>
        <ecNumber evidence="3">3.5.1.2</ecNumber>
    </recommendedName>
</protein>
<evidence type="ECO:0000256" key="5">
    <source>
        <dbReference type="ARBA" id="ARBA00049534"/>
    </source>
</evidence>
<dbReference type="RefSeq" id="XP_028478791.1">
    <property type="nucleotide sequence ID" value="XM_028619819.1"/>
</dbReference>
<dbReference type="GeneID" id="39588742"/>
<evidence type="ECO:0000256" key="4">
    <source>
        <dbReference type="ARBA" id="ARBA00022801"/>
    </source>
</evidence>
<proteinExistence type="inferred from homology"/>
<accession>A0A427Y4H9</accession>
<dbReference type="NCBIfam" id="TIGR03814">
    <property type="entry name" value="Gln_ase"/>
    <property type="match status" value="1"/>
</dbReference>
<dbReference type="EMBL" id="RSCE01000002">
    <property type="protein sequence ID" value="RSH86006.1"/>
    <property type="molecule type" value="Genomic_DNA"/>
</dbReference>
<keyword evidence="8" id="KW-1185">Reference proteome</keyword>
<sequence length="437" mass="46993">MKSPLPEYLKHVLTQCKQDSGQTAQYIPELASANPDHLGVALCTIDGDMYAAGDTEVEFAIESISKAFVYAIALEDRGFDGVAKKVGVEPSGDPFNQLSLDPKTGRPDNPLINAGAITTHTLVNGKTPQDRYDRVADVLSRCAGRKLRVMEDVYSSEMKTADRNRALAYMLHMTGIIEGDPMAAVEYYTRQCSLAVTAKDLAVMTATLANRGRQPVTKEQIFSPDVMVRVQSVMLTCGMYDYAGDWVTAVGIPSKSGVGGGIIGSLPGQVGIATFSPQLEEHGNSYRGIKIFEHMSDKMGLHLLKVVPPSQSAVRRDKTVKLPSRPGHPANLRVVAVQGAVNFVAAEHVSRHLVSIQPKDDVGIVLDLRAVTMMYDVGKMLLADTVEGLIADGHKVALIDPDGVLPKDKMGAADRPGTLKELLPQGAVAGENQLGEF</sequence>
<dbReference type="GO" id="GO:0004359">
    <property type="term" value="F:glutaminase activity"/>
    <property type="evidence" value="ECO:0007669"/>
    <property type="project" value="UniProtKB-EC"/>
</dbReference>
<dbReference type="FunFam" id="3.40.710.10:FF:000005">
    <property type="entry name" value="Glutaminase"/>
    <property type="match status" value="1"/>
</dbReference>
<dbReference type="HAMAP" id="MF_00313">
    <property type="entry name" value="Glutaminase"/>
    <property type="match status" value="1"/>
</dbReference>
<comment type="catalytic activity">
    <reaction evidence="5">
        <text>L-glutamine + H2O = L-glutamate + NH4(+)</text>
        <dbReference type="Rhea" id="RHEA:15889"/>
        <dbReference type="ChEBI" id="CHEBI:15377"/>
        <dbReference type="ChEBI" id="CHEBI:28938"/>
        <dbReference type="ChEBI" id="CHEBI:29985"/>
        <dbReference type="ChEBI" id="CHEBI:58359"/>
        <dbReference type="EC" id="3.5.1.2"/>
    </reaction>
</comment>
<evidence type="ECO:0000313" key="7">
    <source>
        <dbReference type="EMBL" id="RSH86006.1"/>
    </source>
</evidence>
<dbReference type="InterPro" id="IPR012338">
    <property type="entry name" value="Beta-lactam/transpept-like"/>
</dbReference>
<comment type="caution">
    <text evidence="7">The sequence shown here is derived from an EMBL/GenBank/DDBJ whole genome shotgun (WGS) entry which is preliminary data.</text>
</comment>
<keyword evidence="4" id="KW-0378">Hydrolase</keyword>
<dbReference type="PANTHER" id="PTHR12544">
    <property type="entry name" value="GLUTAMINASE"/>
    <property type="match status" value="1"/>
</dbReference>
<dbReference type="InterPro" id="IPR036513">
    <property type="entry name" value="STAS_dom_sf"/>
</dbReference>
<organism evidence="7 8">
    <name type="scientific">Apiotrichum porosum</name>
    <dbReference type="NCBI Taxonomy" id="105984"/>
    <lineage>
        <taxon>Eukaryota</taxon>
        <taxon>Fungi</taxon>
        <taxon>Dikarya</taxon>
        <taxon>Basidiomycota</taxon>
        <taxon>Agaricomycotina</taxon>
        <taxon>Tremellomycetes</taxon>
        <taxon>Trichosporonales</taxon>
        <taxon>Trichosporonaceae</taxon>
        <taxon>Apiotrichum</taxon>
    </lineage>
</organism>
<dbReference type="InterPro" id="IPR015868">
    <property type="entry name" value="Glutaminase"/>
</dbReference>
<dbReference type="Proteomes" id="UP000279236">
    <property type="component" value="Unassembled WGS sequence"/>
</dbReference>
<comment type="similarity">
    <text evidence="1">Belongs to the glutaminase family.</text>
</comment>
<dbReference type="STRING" id="105984.A0A427Y4H9"/>
<evidence type="ECO:0000256" key="2">
    <source>
        <dbReference type="ARBA" id="ARBA00011881"/>
    </source>
</evidence>
<evidence type="ECO:0000313" key="8">
    <source>
        <dbReference type="Proteomes" id="UP000279236"/>
    </source>
</evidence>
<feature type="domain" description="STAS" evidence="6">
    <location>
        <begin position="331"/>
        <end position="399"/>
    </location>
</feature>
<dbReference type="PROSITE" id="PS50801">
    <property type="entry name" value="STAS"/>
    <property type="match status" value="1"/>
</dbReference>
<dbReference type="SUPFAM" id="SSF56601">
    <property type="entry name" value="beta-lactamase/transpeptidase-like"/>
    <property type="match status" value="1"/>
</dbReference>
<dbReference type="GO" id="GO:0006543">
    <property type="term" value="P:L-glutamine catabolic process"/>
    <property type="evidence" value="ECO:0007669"/>
    <property type="project" value="TreeGrafter"/>
</dbReference>